<dbReference type="Proteomes" id="UP000799757">
    <property type="component" value="Unassembled WGS sequence"/>
</dbReference>
<feature type="compositionally biased region" description="Low complexity" evidence="1">
    <location>
        <begin position="53"/>
        <end position="64"/>
    </location>
</feature>
<accession>A0A6A6WQT5</accession>
<dbReference type="PANTHER" id="PTHR37538:SF4">
    <property type="entry name" value="PITSLRE SERINE_THREONINE-PROTEIN KINASE CDC2L1"/>
    <property type="match status" value="1"/>
</dbReference>
<dbReference type="OrthoDB" id="3594103at2759"/>
<organism evidence="2 3">
    <name type="scientific">Melanomma pulvis-pyrius CBS 109.77</name>
    <dbReference type="NCBI Taxonomy" id="1314802"/>
    <lineage>
        <taxon>Eukaryota</taxon>
        <taxon>Fungi</taxon>
        <taxon>Dikarya</taxon>
        <taxon>Ascomycota</taxon>
        <taxon>Pezizomycotina</taxon>
        <taxon>Dothideomycetes</taxon>
        <taxon>Pleosporomycetidae</taxon>
        <taxon>Pleosporales</taxon>
        <taxon>Melanommataceae</taxon>
        <taxon>Melanomma</taxon>
    </lineage>
</organism>
<feature type="region of interest" description="Disordered" evidence="1">
    <location>
        <begin position="36"/>
        <end position="80"/>
    </location>
</feature>
<feature type="region of interest" description="Disordered" evidence="1">
    <location>
        <begin position="336"/>
        <end position="404"/>
    </location>
</feature>
<evidence type="ECO:0000313" key="2">
    <source>
        <dbReference type="EMBL" id="KAF2786187.1"/>
    </source>
</evidence>
<proteinExistence type="predicted"/>
<protein>
    <recommendedName>
        <fullName evidence="4">BTB domain-containing protein</fullName>
    </recommendedName>
</protein>
<reference evidence="2" key="1">
    <citation type="journal article" date="2020" name="Stud. Mycol.">
        <title>101 Dothideomycetes genomes: a test case for predicting lifestyles and emergence of pathogens.</title>
        <authorList>
            <person name="Haridas S."/>
            <person name="Albert R."/>
            <person name="Binder M."/>
            <person name="Bloem J."/>
            <person name="Labutti K."/>
            <person name="Salamov A."/>
            <person name="Andreopoulos B."/>
            <person name="Baker S."/>
            <person name="Barry K."/>
            <person name="Bills G."/>
            <person name="Bluhm B."/>
            <person name="Cannon C."/>
            <person name="Castanera R."/>
            <person name="Culley D."/>
            <person name="Daum C."/>
            <person name="Ezra D."/>
            <person name="Gonzalez J."/>
            <person name="Henrissat B."/>
            <person name="Kuo A."/>
            <person name="Liang C."/>
            <person name="Lipzen A."/>
            <person name="Lutzoni F."/>
            <person name="Magnuson J."/>
            <person name="Mondo S."/>
            <person name="Nolan M."/>
            <person name="Ohm R."/>
            <person name="Pangilinan J."/>
            <person name="Park H.-J."/>
            <person name="Ramirez L."/>
            <person name="Alfaro M."/>
            <person name="Sun H."/>
            <person name="Tritt A."/>
            <person name="Yoshinaga Y."/>
            <person name="Zwiers L.-H."/>
            <person name="Turgeon B."/>
            <person name="Goodwin S."/>
            <person name="Spatafora J."/>
            <person name="Crous P."/>
            <person name="Grigoriev I."/>
        </authorList>
    </citation>
    <scope>NUCLEOTIDE SEQUENCE</scope>
    <source>
        <strain evidence="2">CBS 109.77</strain>
    </source>
</reference>
<evidence type="ECO:0008006" key="4">
    <source>
        <dbReference type="Google" id="ProtNLM"/>
    </source>
</evidence>
<dbReference type="AlphaFoldDB" id="A0A6A6WQT5"/>
<feature type="compositionally biased region" description="Polar residues" evidence="1">
    <location>
        <begin position="71"/>
        <end position="80"/>
    </location>
</feature>
<gene>
    <name evidence="2" type="ORF">K505DRAFT_150992</name>
</gene>
<sequence length="517" mass="56514">MGGVRCCLLYETAYDGHLNMSATFFRSLSQGSIQSLKMKRKGMNTTAEERQLAPKSPKPSAGPSTEPIPRTQLTIQRPKTSPYSSPIVTFYIGLSKREYYIPRDLLQCPEWINSCSGRAHPSIRMPTVDEDIGHVLVHYLHTGTYQTLDNIDNVTANKGCVEFKRAILAYFTAKTYGLYGLQQLAMENIKHYGMELNAFDIFDMINQEFPEFLEKSGWLYDYLKEKAKAAFEGDFILLVQSDILHRISNVELNRILFKGVVELYIASRTSKNKVDCIEDGPSGEALVDEALVNAVERKKKEEGAETERMKRQEKEAVAAALVATCAANDLSWADPPAEAAPADDGWGSFTPAATVGKKKKGKKGKVTETVPLPPTGPELEPHTADPATTFDNNDLDGGVPASGLDGLGTWTSGIGSGWGAKTTLASGWGFDSGSGLGSKEEEENKDEAPWDSTEKNGKKESSGSGFDFNFDAFNDPITNSDPTGVEEKAAEDDGWGFGFGSKKMIGLLIPLVTQQQQ</sequence>
<dbReference type="PANTHER" id="PTHR37538">
    <property type="entry name" value="BTB DOMAIN-CONTAINING PROTEIN"/>
    <property type="match status" value="1"/>
</dbReference>
<evidence type="ECO:0000313" key="3">
    <source>
        <dbReference type="Proteomes" id="UP000799757"/>
    </source>
</evidence>
<keyword evidence="3" id="KW-1185">Reference proteome</keyword>
<name>A0A6A6WQT5_9PLEO</name>
<feature type="compositionally biased region" description="Basic and acidic residues" evidence="1">
    <location>
        <begin position="446"/>
        <end position="461"/>
    </location>
</feature>
<feature type="region of interest" description="Disordered" evidence="1">
    <location>
        <begin position="431"/>
        <end position="493"/>
    </location>
</feature>
<dbReference type="EMBL" id="MU002525">
    <property type="protein sequence ID" value="KAF2786187.1"/>
    <property type="molecule type" value="Genomic_DNA"/>
</dbReference>
<evidence type="ECO:0000256" key="1">
    <source>
        <dbReference type="SAM" id="MobiDB-lite"/>
    </source>
</evidence>